<feature type="region of interest" description="Disordered" evidence="1">
    <location>
        <begin position="1078"/>
        <end position="1147"/>
    </location>
</feature>
<evidence type="ECO:0000313" key="2">
    <source>
        <dbReference type="EMBL" id="KIY69023.1"/>
    </source>
</evidence>
<feature type="compositionally biased region" description="Basic and acidic residues" evidence="1">
    <location>
        <begin position="319"/>
        <end position="328"/>
    </location>
</feature>
<keyword evidence="3" id="KW-1185">Reference proteome</keyword>
<sequence>MPLLGIFSKKHKSDRATDAKSSSSRTSQESHGDSTAGSATSDYFRVNANKATSPNGRSHLHPNDARSPSRPSPSAPVASSSKIRLGFGRKKGSEAGDSVSVTSANTDDSFQQSPPAFGAYGDVNNALSTRSLPMDSLAMAGAGRPDGPAKRPFFNWSKSANSTPTKVDSSSRPSLPMPEDASFNLKSFRHIGASSPTSSTASLTPPNPPGTRSRGASNASDSSQRISVAAFREAQARRSTAGSPVPSFRSPSPHGIPIRSPSPHGIPGPVLPPKFGTKPVRGRPSRYDSDSSEDEEEEEESEDEDGGTIQRRRTVTQRGDTRSREKLNTARSEMGHGPLRNNADDSPTVTPRRRASRSTSALTPDASAKRASRIAQANANNHIRHGSTASDPSTIKDVIGAASRPAIPPKRQITLDSDSSDSEDDAPLARLVPPRRPGSSMSNLSNNSTHSLASKKPLIDINTLVTRPPTSNLANKSPDGFTHGPTLLSANVTSTSSPTTKFPSPPSSPLMKSKPITPVDTSPHRPSPEIHTRFAPSRKTTAESSLAPPRNEFVASPISMRSPELSAVPGRPHMSKENSREILPPSGIKKQPPLEARRQPSTELLQQRQPRETVGHRRTSSDNPPPRATSTISDGEGMSDLRSMLGAGVRLISRTGESDPSDDEPHAAPTNPAPQAEHTRESSFKPIPITRREPRPGFAVTSRPQHRASSSGVSATGTISPDLTTATPSQVPTPSVRPTQRLVSGASSSATGVSSSSASSSASSASSNARPSRPVQPPAPRHRAPSGSSFVQPPVRLQKPSGPAPTPRKSSGLPLQIPVSSPASSTGGSSSGMQPSTPRDGSDIGVQDLNAPVSGQSRPRRPSGSEAKDVRRDKEKKELARRREEARAAIELGNAVNGRGPIANNDDDEDSPLNAGRASAMFAPGPSPAGGWQMPMMNMPMMNMPQMNMNMNMPMMNMPMMQQQMLHPSQFMPGIPQQATGDAAFLAAHQHAMMYAKQAYQMAVAQQAMAAAADQWETYSSMGMSTAGSAYGGGGGSAWGTQSMYGGGGARSEYGGGGGGWGSQSAYGGGITSRSVAGGDFGSRQSGFFPPNAPPVPAVPASTSKSSRPRTVSQPASPAKQPSGSAGNAGGKKRLGGLPPSSWRPGM</sequence>
<feature type="region of interest" description="Disordered" evidence="1">
    <location>
        <begin position="1"/>
        <end position="925"/>
    </location>
</feature>
<organism evidence="2 3">
    <name type="scientific">Cylindrobasidium torrendii FP15055 ss-10</name>
    <dbReference type="NCBI Taxonomy" id="1314674"/>
    <lineage>
        <taxon>Eukaryota</taxon>
        <taxon>Fungi</taxon>
        <taxon>Dikarya</taxon>
        <taxon>Basidiomycota</taxon>
        <taxon>Agaricomycotina</taxon>
        <taxon>Agaricomycetes</taxon>
        <taxon>Agaricomycetidae</taxon>
        <taxon>Agaricales</taxon>
        <taxon>Marasmiineae</taxon>
        <taxon>Physalacriaceae</taxon>
        <taxon>Cylindrobasidium</taxon>
    </lineage>
</organism>
<feature type="compositionally biased region" description="Basic and acidic residues" evidence="1">
    <location>
        <begin position="522"/>
        <end position="532"/>
    </location>
</feature>
<dbReference type="OrthoDB" id="2687738at2759"/>
<dbReference type="EMBL" id="KN880491">
    <property type="protein sequence ID" value="KIY69023.1"/>
    <property type="molecule type" value="Genomic_DNA"/>
</dbReference>
<name>A0A0D7BEV1_9AGAR</name>
<dbReference type="Proteomes" id="UP000054007">
    <property type="component" value="Unassembled WGS sequence"/>
</dbReference>
<reference evidence="2 3" key="1">
    <citation type="journal article" date="2015" name="Fungal Genet. Biol.">
        <title>Evolution of novel wood decay mechanisms in Agaricales revealed by the genome sequences of Fistulina hepatica and Cylindrobasidium torrendii.</title>
        <authorList>
            <person name="Floudas D."/>
            <person name="Held B.W."/>
            <person name="Riley R."/>
            <person name="Nagy L.G."/>
            <person name="Koehler G."/>
            <person name="Ransdell A.S."/>
            <person name="Younus H."/>
            <person name="Chow J."/>
            <person name="Chiniquy J."/>
            <person name="Lipzen A."/>
            <person name="Tritt A."/>
            <person name="Sun H."/>
            <person name="Haridas S."/>
            <person name="LaButti K."/>
            <person name="Ohm R.A."/>
            <person name="Kues U."/>
            <person name="Blanchette R.A."/>
            <person name="Grigoriev I.V."/>
            <person name="Minto R.E."/>
            <person name="Hibbett D.S."/>
        </authorList>
    </citation>
    <scope>NUCLEOTIDE SEQUENCE [LARGE SCALE GENOMIC DNA]</scope>
    <source>
        <strain evidence="2 3">FP15055 ss-10</strain>
    </source>
</reference>
<feature type="compositionally biased region" description="Polar residues" evidence="1">
    <location>
        <begin position="1102"/>
        <end position="1126"/>
    </location>
</feature>
<feature type="compositionally biased region" description="Polar residues" evidence="1">
    <location>
        <begin position="707"/>
        <end position="742"/>
    </location>
</feature>
<feature type="compositionally biased region" description="Low complexity" evidence="1">
    <location>
        <begin position="493"/>
        <end position="502"/>
    </location>
</feature>
<feature type="compositionally biased region" description="Polar residues" evidence="1">
    <location>
        <begin position="156"/>
        <end position="173"/>
    </location>
</feature>
<feature type="compositionally biased region" description="Low complexity" evidence="1">
    <location>
        <begin position="743"/>
        <end position="767"/>
    </location>
</feature>
<feature type="compositionally biased region" description="Acidic residues" evidence="1">
    <location>
        <begin position="290"/>
        <end position="306"/>
    </location>
</feature>
<proteinExistence type="predicted"/>
<evidence type="ECO:0000256" key="1">
    <source>
        <dbReference type="SAM" id="MobiDB-lite"/>
    </source>
</evidence>
<feature type="compositionally biased region" description="Polar residues" evidence="1">
    <location>
        <begin position="19"/>
        <end position="41"/>
    </location>
</feature>
<feature type="compositionally biased region" description="Low complexity" evidence="1">
    <location>
        <begin position="820"/>
        <end position="838"/>
    </location>
</feature>
<feature type="compositionally biased region" description="Polar residues" evidence="1">
    <location>
        <begin position="214"/>
        <end position="226"/>
    </location>
</feature>
<feature type="compositionally biased region" description="Basic and acidic residues" evidence="1">
    <location>
        <begin position="866"/>
        <end position="888"/>
    </location>
</feature>
<protein>
    <submittedName>
        <fullName evidence="2">Uncharacterized protein</fullName>
    </submittedName>
</protein>
<feature type="compositionally biased region" description="Polar residues" evidence="1">
    <location>
        <begin position="99"/>
        <end position="114"/>
    </location>
</feature>
<feature type="compositionally biased region" description="Polar residues" evidence="1">
    <location>
        <begin position="463"/>
        <end position="475"/>
    </location>
</feature>
<dbReference type="STRING" id="1314674.A0A0D7BEV1"/>
<feature type="compositionally biased region" description="Low complexity" evidence="1">
    <location>
        <begin position="194"/>
        <end position="204"/>
    </location>
</feature>
<gene>
    <name evidence="2" type="ORF">CYLTODRAFT_489249</name>
</gene>
<feature type="compositionally biased region" description="Polar residues" evidence="1">
    <location>
        <begin position="375"/>
        <end position="393"/>
    </location>
</feature>
<dbReference type="AlphaFoldDB" id="A0A0D7BEV1"/>
<accession>A0A0D7BEV1</accession>
<feature type="compositionally biased region" description="Low complexity" evidence="1">
    <location>
        <begin position="854"/>
        <end position="865"/>
    </location>
</feature>
<evidence type="ECO:0000313" key="3">
    <source>
        <dbReference type="Proteomes" id="UP000054007"/>
    </source>
</evidence>
<feature type="compositionally biased region" description="Polar residues" evidence="1">
    <location>
        <begin position="439"/>
        <end position="452"/>
    </location>
</feature>